<gene>
    <name evidence="2" type="ORF">ZHAS_00002988</name>
</gene>
<feature type="compositionally biased region" description="Basic and acidic residues" evidence="1">
    <location>
        <begin position="43"/>
        <end position="52"/>
    </location>
</feature>
<dbReference type="AlphaFoldDB" id="A0A084VDE9"/>
<dbReference type="EMBL" id="KE524662">
    <property type="protein sequence ID" value="KFB35993.1"/>
    <property type="molecule type" value="Genomic_DNA"/>
</dbReference>
<accession>A0A084VDE9</accession>
<dbReference type="Proteomes" id="UP000030765">
    <property type="component" value="Unassembled WGS sequence"/>
</dbReference>
<reference evidence="2 4" key="1">
    <citation type="journal article" date="2014" name="BMC Genomics">
        <title>Genome sequence of Anopheles sinensis provides insight into genetics basis of mosquito competence for malaria parasites.</title>
        <authorList>
            <person name="Zhou D."/>
            <person name="Zhang D."/>
            <person name="Ding G."/>
            <person name="Shi L."/>
            <person name="Hou Q."/>
            <person name="Ye Y."/>
            <person name="Xu Y."/>
            <person name="Zhou H."/>
            <person name="Xiong C."/>
            <person name="Li S."/>
            <person name="Yu J."/>
            <person name="Hong S."/>
            <person name="Yu X."/>
            <person name="Zou P."/>
            <person name="Chen C."/>
            <person name="Chang X."/>
            <person name="Wang W."/>
            <person name="Lv Y."/>
            <person name="Sun Y."/>
            <person name="Ma L."/>
            <person name="Shen B."/>
            <person name="Zhu C."/>
        </authorList>
    </citation>
    <scope>NUCLEOTIDE SEQUENCE [LARGE SCALE GENOMIC DNA]</scope>
</reference>
<reference evidence="3" key="2">
    <citation type="submission" date="2020-05" db="UniProtKB">
        <authorList>
            <consortium name="EnsemblMetazoa"/>
        </authorList>
    </citation>
    <scope>IDENTIFICATION</scope>
</reference>
<name>A0A084VDE9_ANOSI</name>
<sequence>MLLSLPFRVINKSTQQRSNNLPPPLRSGGSALFKVYTPTPRDSFGRNRKPDVENGVQS</sequence>
<organism evidence="2">
    <name type="scientific">Anopheles sinensis</name>
    <name type="common">Mosquito</name>
    <dbReference type="NCBI Taxonomy" id="74873"/>
    <lineage>
        <taxon>Eukaryota</taxon>
        <taxon>Metazoa</taxon>
        <taxon>Ecdysozoa</taxon>
        <taxon>Arthropoda</taxon>
        <taxon>Hexapoda</taxon>
        <taxon>Insecta</taxon>
        <taxon>Pterygota</taxon>
        <taxon>Neoptera</taxon>
        <taxon>Endopterygota</taxon>
        <taxon>Diptera</taxon>
        <taxon>Nematocera</taxon>
        <taxon>Culicoidea</taxon>
        <taxon>Culicidae</taxon>
        <taxon>Anophelinae</taxon>
        <taxon>Anopheles</taxon>
    </lineage>
</organism>
<evidence type="ECO:0000256" key="1">
    <source>
        <dbReference type="SAM" id="MobiDB-lite"/>
    </source>
</evidence>
<evidence type="ECO:0000313" key="3">
    <source>
        <dbReference type="EnsemblMetazoa" id="ASIC002988-PA"/>
    </source>
</evidence>
<keyword evidence="4" id="KW-1185">Reference proteome</keyword>
<dbReference type="EnsemblMetazoa" id="ASIC002988-RA">
    <property type="protein sequence ID" value="ASIC002988-PA"/>
    <property type="gene ID" value="ASIC002988"/>
</dbReference>
<dbReference type="EMBL" id="ATLV01011296">
    <property type="status" value="NOT_ANNOTATED_CDS"/>
    <property type="molecule type" value="Genomic_DNA"/>
</dbReference>
<proteinExistence type="predicted"/>
<evidence type="ECO:0000313" key="4">
    <source>
        <dbReference type="Proteomes" id="UP000030765"/>
    </source>
</evidence>
<dbReference type="VEuPathDB" id="VectorBase:ASIC002988"/>
<protein>
    <submittedName>
        <fullName evidence="2 3">Rab5-related subfamily protein 480</fullName>
    </submittedName>
</protein>
<evidence type="ECO:0000313" key="2">
    <source>
        <dbReference type="EMBL" id="KFB35993.1"/>
    </source>
</evidence>
<feature type="region of interest" description="Disordered" evidence="1">
    <location>
        <begin position="13"/>
        <end position="58"/>
    </location>
</feature>